<dbReference type="InterPro" id="IPR053168">
    <property type="entry name" value="Glutamic_endopeptidase"/>
</dbReference>
<dbReference type="AlphaFoldDB" id="A0AAV7DW50"/>
<accession>A0AAV7DW50</accession>
<feature type="signal peptide" evidence="1">
    <location>
        <begin position="1"/>
        <end position="27"/>
    </location>
</feature>
<feature type="chain" id="PRO_5043742442" description="Neprosin PEP catalytic domain-containing protein" evidence="1">
    <location>
        <begin position="28"/>
        <end position="416"/>
    </location>
</feature>
<keyword evidence="1" id="KW-0732">Signal</keyword>
<evidence type="ECO:0000313" key="4">
    <source>
        <dbReference type="Proteomes" id="UP000825729"/>
    </source>
</evidence>
<dbReference type="Pfam" id="PF14365">
    <property type="entry name" value="Neprosin_AP"/>
    <property type="match status" value="1"/>
</dbReference>
<dbReference type="PROSITE" id="PS52045">
    <property type="entry name" value="NEPROSIN_PEP_CD"/>
    <property type="match status" value="1"/>
</dbReference>
<sequence>MATSLSSSGFYMTILVVWVLVFPFVNCQDTSPSEEKYEEMKKYLATVNKPAVRNFTNQYDDIFDCVDINKQPAFDNPLLKDHKIQLQPSSLLLEMQNKSSSSSYIAMKIEVAEESCPPGTVPIRRIRMEELLRAGSVANYRNKYGRAGENPFSNQEATHQHAVLRIDTGGPYYGTEVGLNLWNPKVDRNYGQVFSLAQFWMTNDQQGILNTIEGGWHVYPQIYGNDATHLFIYWTANKYQTGCHNLECGFVQVHQSIMPGLAFPVVSSPDDGIQPGVILKVIRDPGTGSWWLGFEEAYTSGFVWIGYWPSTLFHSLNYGATHVSWGGEVCSQNSPGFFPPMGSGQWAQSEYGKAAFVNKIRIARSDYVLVDAPDDLGPQETKPNCYTVVDKGNDVGNFGRFFYFGGPGGYYCGNKM</sequence>
<proteinExistence type="predicted"/>
<reference evidence="3 4" key="1">
    <citation type="submission" date="2021-07" db="EMBL/GenBank/DDBJ databases">
        <title>The Aristolochia fimbriata genome: insights into angiosperm evolution, floral development and chemical biosynthesis.</title>
        <authorList>
            <person name="Jiao Y."/>
        </authorList>
    </citation>
    <scope>NUCLEOTIDE SEQUENCE [LARGE SCALE GENOMIC DNA]</scope>
    <source>
        <strain evidence="3">IBCAS-2021</strain>
        <tissue evidence="3">Leaf</tissue>
    </source>
</reference>
<evidence type="ECO:0000256" key="1">
    <source>
        <dbReference type="SAM" id="SignalP"/>
    </source>
</evidence>
<comment type="caution">
    <text evidence="3">The sequence shown here is derived from an EMBL/GenBank/DDBJ whole genome shotgun (WGS) entry which is preliminary data.</text>
</comment>
<feature type="domain" description="Neprosin PEP catalytic" evidence="2">
    <location>
        <begin position="153"/>
        <end position="413"/>
    </location>
</feature>
<organism evidence="3 4">
    <name type="scientific">Aristolochia fimbriata</name>
    <name type="common">White veined hardy Dutchman's pipe vine</name>
    <dbReference type="NCBI Taxonomy" id="158543"/>
    <lineage>
        <taxon>Eukaryota</taxon>
        <taxon>Viridiplantae</taxon>
        <taxon>Streptophyta</taxon>
        <taxon>Embryophyta</taxon>
        <taxon>Tracheophyta</taxon>
        <taxon>Spermatophyta</taxon>
        <taxon>Magnoliopsida</taxon>
        <taxon>Magnoliidae</taxon>
        <taxon>Piperales</taxon>
        <taxon>Aristolochiaceae</taxon>
        <taxon>Aristolochia</taxon>
    </lineage>
</organism>
<dbReference type="InterPro" id="IPR004314">
    <property type="entry name" value="Neprosin"/>
</dbReference>
<dbReference type="Pfam" id="PF03080">
    <property type="entry name" value="Neprosin"/>
    <property type="match status" value="1"/>
</dbReference>
<evidence type="ECO:0000313" key="3">
    <source>
        <dbReference type="EMBL" id="KAG9440842.1"/>
    </source>
</evidence>
<dbReference type="Gene3D" id="3.90.1320.10">
    <property type="entry name" value="Outer-capsid protein sigma 3, large lobe"/>
    <property type="match status" value="1"/>
</dbReference>
<dbReference type="EMBL" id="JAINDJ010000008">
    <property type="protein sequence ID" value="KAG9440842.1"/>
    <property type="molecule type" value="Genomic_DNA"/>
</dbReference>
<protein>
    <recommendedName>
        <fullName evidence="2">Neprosin PEP catalytic domain-containing protein</fullName>
    </recommendedName>
</protein>
<dbReference type="InterPro" id="IPR025521">
    <property type="entry name" value="Neprosin_propep"/>
</dbReference>
<gene>
    <name evidence="3" type="ORF">H6P81_021007</name>
</gene>
<dbReference type="Proteomes" id="UP000825729">
    <property type="component" value="Unassembled WGS sequence"/>
</dbReference>
<evidence type="ECO:0000259" key="2">
    <source>
        <dbReference type="PROSITE" id="PS52045"/>
    </source>
</evidence>
<dbReference type="PANTHER" id="PTHR31589">
    <property type="entry name" value="PROTEIN, PUTATIVE (DUF239)-RELATED-RELATED"/>
    <property type="match status" value="1"/>
</dbReference>
<keyword evidence="4" id="KW-1185">Reference proteome</keyword>
<dbReference type="PANTHER" id="PTHR31589:SF223">
    <property type="entry name" value="PROTEIN, PUTATIVE (DUF239)-RELATED"/>
    <property type="match status" value="1"/>
</dbReference>
<name>A0AAV7DW50_ARIFI</name>